<dbReference type="PRINTS" id="PR00032">
    <property type="entry name" value="HTHARAC"/>
</dbReference>
<dbReference type="PANTHER" id="PTHR43280:SF29">
    <property type="entry name" value="ARAC-FAMILY TRANSCRIPTIONAL REGULATOR"/>
    <property type="match status" value="1"/>
</dbReference>
<dbReference type="PANTHER" id="PTHR43280">
    <property type="entry name" value="ARAC-FAMILY TRANSCRIPTIONAL REGULATOR"/>
    <property type="match status" value="1"/>
</dbReference>
<dbReference type="InterPro" id="IPR018062">
    <property type="entry name" value="HTH_AraC-typ_CS"/>
</dbReference>
<dbReference type="Pfam" id="PF12833">
    <property type="entry name" value="HTH_18"/>
    <property type="match status" value="1"/>
</dbReference>
<keyword evidence="2" id="KW-0238">DNA-binding</keyword>
<evidence type="ECO:0000313" key="6">
    <source>
        <dbReference type="Proteomes" id="UP001143307"/>
    </source>
</evidence>
<reference evidence="5" key="1">
    <citation type="submission" date="2019-02" db="EMBL/GenBank/DDBJ databases">
        <authorList>
            <person name="Li S.-H."/>
        </authorList>
    </citation>
    <scope>NUCLEOTIDE SEQUENCE</scope>
    <source>
        <strain evidence="5">IMCC8485</strain>
    </source>
</reference>
<dbReference type="SUPFAM" id="SSF54427">
    <property type="entry name" value="NTF2-like"/>
    <property type="match status" value="1"/>
</dbReference>
<feature type="domain" description="HTH araC/xylS-type" evidence="4">
    <location>
        <begin position="140"/>
        <end position="248"/>
    </location>
</feature>
<dbReference type="PROSITE" id="PS01124">
    <property type="entry name" value="HTH_ARAC_FAMILY_2"/>
    <property type="match status" value="1"/>
</dbReference>
<evidence type="ECO:0000256" key="3">
    <source>
        <dbReference type="ARBA" id="ARBA00023163"/>
    </source>
</evidence>
<dbReference type="SMART" id="SM00342">
    <property type="entry name" value="HTH_ARAC"/>
    <property type="match status" value="1"/>
</dbReference>
<dbReference type="Proteomes" id="UP001143307">
    <property type="component" value="Unassembled WGS sequence"/>
</dbReference>
<dbReference type="InterPro" id="IPR032710">
    <property type="entry name" value="NTF2-like_dom_sf"/>
</dbReference>
<proteinExistence type="predicted"/>
<dbReference type="InterPro" id="IPR018060">
    <property type="entry name" value="HTH_AraC"/>
</dbReference>
<dbReference type="PROSITE" id="PS00041">
    <property type="entry name" value="HTH_ARAC_FAMILY_1"/>
    <property type="match status" value="1"/>
</dbReference>
<gene>
    <name evidence="5" type="ORF">EYC87_12990</name>
</gene>
<dbReference type="RefSeq" id="WP_279253263.1">
    <property type="nucleotide sequence ID" value="NZ_SHNP01000004.1"/>
</dbReference>
<evidence type="ECO:0000256" key="1">
    <source>
        <dbReference type="ARBA" id="ARBA00023015"/>
    </source>
</evidence>
<protein>
    <submittedName>
        <fullName evidence="5">Helix-turn-helix domain-containing protein</fullName>
    </submittedName>
</protein>
<name>A0ABT3SWX0_9GAMM</name>
<keyword evidence="6" id="KW-1185">Reference proteome</keyword>
<dbReference type="EMBL" id="SHNP01000004">
    <property type="protein sequence ID" value="MCX2974502.1"/>
    <property type="molecule type" value="Genomic_DNA"/>
</dbReference>
<comment type="caution">
    <text evidence="5">The sequence shown here is derived from an EMBL/GenBank/DDBJ whole genome shotgun (WGS) entry which is preliminary data.</text>
</comment>
<evidence type="ECO:0000313" key="5">
    <source>
        <dbReference type="EMBL" id="MCX2974502.1"/>
    </source>
</evidence>
<sequence>MTSKDFVTSYFEAWNQHDAGGVAEHLSRSGKYCDIPVQQEWNRDEFIEHLNSFFAQDRNRYSLLGEIHTAKNSIAFQYRASPMDSDDDSLDWMGAEFITMEGDAAGKIKDYYQDADAMQAGRGIVTRRYAKSGLDESGLKRVMERLAELMQEDRMFLDSSLSLPQLATELNCSVNHLSQAINSGFGMSFFDYVNQYRVNAAEQQLSAQGGRKGAILDIALSVGFNSTSTFYAAFKKSTGQTPAQYRRTRKEK</sequence>
<evidence type="ECO:0000256" key="2">
    <source>
        <dbReference type="ARBA" id="ARBA00023125"/>
    </source>
</evidence>
<dbReference type="Gene3D" id="3.10.450.50">
    <property type="match status" value="1"/>
</dbReference>
<keyword evidence="1" id="KW-0805">Transcription regulation</keyword>
<evidence type="ECO:0000259" key="4">
    <source>
        <dbReference type="PROSITE" id="PS01124"/>
    </source>
</evidence>
<keyword evidence="3" id="KW-0804">Transcription</keyword>
<dbReference type="InterPro" id="IPR009057">
    <property type="entry name" value="Homeodomain-like_sf"/>
</dbReference>
<dbReference type="SUPFAM" id="SSF46689">
    <property type="entry name" value="Homeodomain-like"/>
    <property type="match status" value="1"/>
</dbReference>
<dbReference type="Gene3D" id="1.10.10.60">
    <property type="entry name" value="Homeodomain-like"/>
    <property type="match status" value="2"/>
</dbReference>
<dbReference type="InterPro" id="IPR020449">
    <property type="entry name" value="Tscrpt_reg_AraC-type_HTH"/>
</dbReference>
<accession>A0ABT3SWX0</accession>
<organism evidence="5 6">
    <name type="scientific">Candidatus Seongchinamella marina</name>
    <dbReference type="NCBI Taxonomy" id="2518990"/>
    <lineage>
        <taxon>Bacteria</taxon>
        <taxon>Pseudomonadati</taxon>
        <taxon>Pseudomonadota</taxon>
        <taxon>Gammaproteobacteria</taxon>
        <taxon>Cellvibrionales</taxon>
        <taxon>Halieaceae</taxon>
        <taxon>Seongchinamella</taxon>
    </lineage>
</organism>